<evidence type="ECO:0000256" key="4">
    <source>
        <dbReference type="ARBA" id="ARBA00011771"/>
    </source>
</evidence>
<dbReference type="PANTHER" id="PTHR42958:SF2">
    <property type="entry name" value="UPTAKE HYDROGENASE LARGE SUBUNIT"/>
    <property type="match status" value="1"/>
</dbReference>
<feature type="binding site" evidence="8">
    <location>
        <position position="64"/>
    </location>
    <ligand>
        <name>Ni(2+)</name>
        <dbReference type="ChEBI" id="CHEBI:49786"/>
    </ligand>
</feature>
<protein>
    <submittedName>
        <fullName evidence="9">Nickel-dependent hydrogenase large subunit</fullName>
    </submittedName>
</protein>
<keyword evidence="5 8" id="KW-0533">Nickel</keyword>
<feature type="binding site" evidence="8">
    <location>
        <position position="551"/>
    </location>
    <ligand>
        <name>Ni(2+)</name>
        <dbReference type="ChEBI" id="CHEBI:49786"/>
    </ligand>
</feature>
<dbReference type="InterPro" id="IPR018194">
    <property type="entry name" value="Ni-dep_hyd_lsu_Ni_BS"/>
</dbReference>
<dbReference type="InterPro" id="IPR050867">
    <property type="entry name" value="NiFe/NiFeSe_hydrgnase_LSU"/>
</dbReference>
<feature type="binding site" evidence="8">
    <location>
        <position position="42"/>
    </location>
    <ligand>
        <name>Mg(2+)</name>
        <dbReference type="ChEBI" id="CHEBI:18420"/>
    </ligand>
</feature>
<evidence type="ECO:0000256" key="6">
    <source>
        <dbReference type="ARBA" id="ARBA00022723"/>
    </source>
</evidence>
<evidence type="ECO:0000256" key="5">
    <source>
        <dbReference type="ARBA" id="ARBA00022596"/>
    </source>
</evidence>
<evidence type="ECO:0000313" key="9">
    <source>
        <dbReference type="EMBL" id="HIU54887.1"/>
    </source>
</evidence>
<evidence type="ECO:0000256" key="1">
    <source>
        <dbReference type="ARBA" id="ARBA00001967"/>
    </source>
</evidence>
<organism evidence="9 10">
    <name type="scientific">Candidatus Gallibacteroides avistercoris</name>
    <dbReference type="NCBI Taxonomy" id="2840833"/>
    <lineage>
        <taxon>Bacteria</taxon>
        <taxon>Pseudomonadati</taxon>
        <taxon>Bacteroidota</taxon>
        <taxon>Bacteroidia</taxon>
        <taxon>Bacteroidales</taxon>
        <taxon>Bacteroidaceae</taxon>
        <taxon>Bacteroidaceae incertae sedis</taxon>
        <taxon>Candidatus Gallibacteroides</taxon>
    </lineage>
</organism>
<keyword evidence="6 8" id="KW-0479">Metal-binding</keyword>
<dbReference type="GO" id="GO:0008901">
    <property type="term" value="F:ferredoxin hydrogenase activity"/>
    <property type="evidence" value="ECO:0007669"/>
    <property type="project" value="InterPro"/>
</dbReference>
<dbReference type="SUPFAM" id="SSF56762">
    <property type="entry name" value="HydB/Nqo4-like"/>
    <property type="match status" value="1"/>
</dbReference>
<dbReference type="AlphaFoldDB" id="A0A9D1M763"/>
<dbReference type="PROSITE" id="PS00508">
    <property type="entry name" value="NI_HGENASE_L_2"/>
    <property type="match status" value="1"/>
</dbReference>
<dbReference type="InterPro" id="IPR029014">
    <property type="entry name" value="NiFe-Hase_large"/>
</dbReference>
<gene>
    <name evidence="9" type="ORF">IAB03_03650</name>
</gene>
<feature type="binding site" evidence="8">
    <location>
        <position position="557"/>
    </location>
    <ligand>
        <name>Mg(2+)</name>
        <dbReference type="ChEBI" id="CHEBI:18420"/>
    </ligand>
</feature>
<dbReference type="GO" id="GO:0016151">
    <property type="term" value="F:nickel cation binding"/>
    <property type="evidence" value="ECO:0007669"/>
    <property type="project" value="InterPro"/>
</dbReference>
<sequence>MAKRIVVDPVTRIEGHLRIEADVENGIIKDAYSSGTMIRGLELIAQGRDPREVWAYVGRVCGVCTSIHSLCSVRAVENALGIVIPPNAEMVRNLMQAALMEQDHVVHFYQLQALDWVDVVSALKADPKETSAIAQSISPWPKSSVGYFADIQKKIKNFMDTSQLGIFANGYWGHPAYKLPAAVNLLGVAHYLEALEVQKDIVKIQTIFGGKNPHPNFLVGGMACAVNINDPNALNLERLSYVAEIIEETQQFVQQVYLPDVLAIASYYPEWTKIGGGLRNYISYGDFPMGNYGELPTYKSPRGIVVDRDLSHVEPFDPTDMDGLQEFVNNSWYKYAEGKDVGLHPSVGETVLDYTGPTPPYEYLDVDKPYSWIKTPRYKGMPMETGPLARFIVGYASGYEPYKELTDKCLAQLNVPLEALYSTVGRTLARAMESSLVADWMGDFYRQLLSNIKSGDYRMFNNTYWEPSTWPKKAQGYGLTEAPRGSLAHYVDISDKKVSRYQMVVPTTWNGSPRDTKGQHSAFEASLIGTPVFDPSVPLEIIRTIHSFDPCLACAVHLYDEKGSFVHQLDCM</sequence>
<keyword evidence="8" id="KW-0408">Iron</keyword>
<feature type="binding site" evidence="8">
    <location>
        <position position="503"/>
    </location>
    <ligand>
        <name>Mg(2+)</name>
        <dbReference type="ChEBI" id="CHEBI:18420"/>
    </ligand>
</feature>
<evidence type="ECO:0000256" key="7">
    <source>
        <dbReference type="ARBA" id="ARBA00023002"/>
    </source>
</evidence>
<dbReference type="InterPro" id="IPR001501">
    <property type="entry name" value="Ni-dep_hyd_lsu"/>
</dbReference>
<dbReference type="Proteomes" id="UP000824112">
    <property type="component" value="Unassembled WGS sequence"/>
</dbReference>
<comment type="caution">
    <text evidence="9">The sequence shown here is derived from an EMBL/GenBank/DDBJ whole genome shotgun (WGS) entry which is preliminary data.</text>
</comment>
<comment type="subunit">
    <text evidence="4">Heterodimer of a large and a small subunit.</text>
</comment>
<dbReference type="PANTHER" id="PTHR42958">
    <property type="entry name" value="HYDROGENASE-2 LARGE CHAIN"/>
    <property type="match status" value="1"/>
</dbReference>
<name>A0A9D1M763_9BACT</name>
<evidence type="ECO:0000256" key="8">
    <source>
        <dbReference type="PIRSR" id="PIRSR601501-1"/>
    </source>
</evidence>
<feature type="binding site" evidence="8">
    <location>
        <position position="554"/>
    </location>
    <ligand>
        <name>Fe cation</name>
        <dbReference type="ChEBI" id="CHEBI:24875"/>
    </ligand>
</feature>
<reference evidence="9" key="1">
    <citation type="submission" date="2020-10" db="EMBL/GenBank/DDBJ databases">
        <authorList>
            <person name="Gilroy R."/>
        </authorList>
    </citation>
    <scope>NUCLEOTIDE SEQUENCE</scope>
    <source>
        <strain evidence="9">CHK158-818</strain>
    </source>
</reference>
<dbReference type="Pfam" id="PF00374">
    <property type="entry name" value="NiFeSe_Hases"/>
    <property type="match status" value="1"/>
</dbReference>
<dbReference type="FunFam" id="1.10.645.10:FF:000002">
    <property type="entry name" value="Hydrogenase 2 large subunit"/>
    <property type="match status" value="1"/>
</dbReference>
<comment type="similarity">
    <text evidence="3">Belongs to the [NiFe]/[NiFeSe] hydrogenase large subunit family.</text>
</comment>
<feature type="binding site" evidence="8">
    <location>
        <position position="64"/>
    </location>
    <ligand>
        <name>Fe cation</name>
        <dbReference type="ChEBI" id="CHEBI:24875"/>
    </ligand>
</feature>
<comment type="cofactor">
    <cofactor evidence="1 8">
        <name>Ni(2+)</name>
        <dbReference type="ChEBI" id="CHEBI:49786"/>
    </cofactor>
</comment>
<proteinExistence type="inferred from homology"/>
<dbReference type="GO" id="GO:0030313">
    <property type="term" value="C:cell envelope"/>
    <property type="evidence" value="ECO:0007669"/>
    <property type="project" value="UniProtKB-SubCell"/>
</dbReference>
<dbReference type="EMBL" id="DVNA01000086">
    <property type="protein sequence ID" value="HIU54887.1"/>
    <property type="molecule type" value="Genomic_DNA"/>
</dbReference>
<keyword evidence="7" id="KW-0560">Oxidoreductase</keyword>
<comment type="subcellular location">
    <subcellularLocation>
        <location evidence="2">Cell envelope</location>
    </subcellularLocation>
</comment>
<feature type="binding site" evidence="8">
    <location>
        <position position="61"/>
    </location>
    <ligand>
        <name>Ni(2+)</name>
        <dbReference type="ChEBI" id="CHEBI:49786"/>
    </ligand>
</feature>
<accession>A0A9D1M763</accession>
<comment type="cofactor">
    <cofactor evidence="8">
        <name>Fe cation</name>
        <dbReference type="ChEBI" id="CHEBI:24875"/>
    </cofactor>
</comment>
<evidence type="ECO:0000256" key="3">
    <source>
        <dbReference type="ARBA" id="ARBA00009292"/>
    </source>
</evidence>
<dbReference type="Gene3D" id="1.10.645.10">
    <property type="entry name" value="Cytochrome-c3 Hydrogenase, chain B"/>
    <property type="match status" value="1"/>
</dbReference>
<keyword evidence="8" id="KW-0460">Magnesium</keyword>
<evidence type="ECO:0000256" key="2">
    <source>
        <dbReference type="ARBA" id="ARBA00004196"/>
    </source>
</evidence>
<evidence type="ECO:0000313" key="10">
    <source>
        <dbReference type="Proteomes" id="UP000824112"/>
    </source>
</evidence>
<reference evidence="9" key="2">
    <citation type="journal article" date="2021" name="PeerJ">
        <title>Extensive microbial diversity within the chicken gut microbiome revealed by metagenomics and culture.</title>
        <authorList>
            <person name="Gilroy R."/>
            <person name="Ravi A."/>
            <person name="Getino M."/>
            <person name="Pursley I."/>
            <person name="Horton D.L."/>
            <person name="Alikhan N.F."/>
            <person name="Baker D."/>
            <person name="Gharbi K."/>
            <person name="Hall N."/>
            <person name="Watson M."/>
            <person name="Adriaenssens E.M."/>
            <person name="Foster-Nyarko E."/>
            <person name="Jarju S."/>
            <person name="Secka A."/>
            <person name="Antonio M."/>
            <person name="Oren A."/>
            <person name="Chaudhuri R.R."/>
            <person name="La Ragione R."/>
            <person name="Hildebrand F."/>
            <person name="Pallen M.J."/>
        </authorList>
    </citation>
    <scope>NUCLEOTIDE SEQUENCE</scope>
    <source>
        <strain evidence="9">CHK158-818</strain>
    </source>
</reference>